<accession>A0A2P4XY34</accession>
<evidence type="ECO:0000313" key="1">
    <source>
        <dbReference type="EMBL" id="POM70458.1"/>
    </source>
</evidence>
<reference evidence="1 2" key="1">
    <citation type="journal article" date="2017" name="Genome Biol. Evol.">
        <title>Phytophthora megakarya and P. palmivora, closely related causal agents of cacao black pod rot, underwent increases in genome sizes and gene numbers by different mechanisms.</title>
        <authorList>
            <person name="Ali S.S."/>
            <person name="Shao J."/>
            <person name="Lary D.J."/>
            <person name="Kronmiller B."/>
            <person name="Shen D."/>
            <person name="Strem M.D."/>
            <person name="Amoako-Attah I."/>
            <person name="Akrofi A.Y."/>
            <person name="Begoude B.A."/>
            <person name="Ten Hoopen G.M."/>
            <person name="Coulibaly K."/>
            <person name="Kebe B.I."/>
            <person name="Melnick R.L."/>
            <person name="Guiltinan M.J."/>
            <person name="Tyler B.M."/>
            <person name="Meinhardt L.W."/>
            <person name="Bailey B.A."/>
        </authorList>
    </citation>
    <scope>NUCLEOTIDE SEQUENCE [LARGE SCALE GENOMIC DNA]</scope>
    <source>
        <strain evidence="2">sbr112.9</strain>
    </source>
</reference>
<name>A0A2P4XY34_9STRA</name>
<sequence>MQRNRWKLAVLGRMYSTRFSKCKNYRAAQRVVRYALTTKDYGLVYHACQGPLNLEAFADADHARCPESSRSVTGFVIKLNGCIFDWWSKKQEGVTTNTCSSELMAWTQNLLNELRINGTVETTVFCDNQSALKTIEYNGNSERLRNYAKVIRYIAEHVEKGRLQMQYVPTTDNLADLFTKALGPQRFKQLPDGLCVADTKACWQATC</sequence>
<organism evidence="1 2">
    <name type="scientific">Phytophthora palmivora</name>
    <dbReference type="NCBI Taxonomy" id="4796"/>
    <lineage>
        <taxon>Eukaryota</taxon>
        <taxon>Sar</taxon>
        <taxon>Stramenopiles</taxon>
        <taxon>Oomycota</taxon>
        <taxon>Peronosporomycetes</taxon>
        <taxon>Peronosporales</taxon>
        <taxon>Peronosporaceae</taxon>
        <taxon>Phytophthora</taxon>
    </lineage>
</organism>
<protein>
    <submittedName>
        <fullName evidence="1">Retroelement</fullName>
    </submittedName>
</protein>
<proteinExistence type="predicted"/>
<gene>
    <name evidence="1" type="ORF">PHPALM_13101</name>
</gene>
<dbReference type="OrthoDB" id="91401at2759"/>
<dbReference type="Proteomes" id="UP000237271">
    <property type="component" value="Unassembled WGS sequence"/>
</dbReference>
<dbReference type="CDD" id="cd09272">
    <property type="entry name" value="RNase_HI_RT_Ty1"/>
    <property type="match status" value="1"/>
</dbReference>
<keyword evidence="2" id="KW-1185">Reference proteome</keyword>
<evidence type="ECO:0000313" key="2">
    <source>
        <dbReference type="Proteomes" id="UP000237271"/>
    </source>
</evidence>
<dbReference type="EMBL" id="NCKW01007008">
    <property type="protein sequence ID" value="POM70458.1"/>
    <property type="molecule type" value="Genomic_DNA"/>
</dbReference>
<dbReference type="AlphaFoldDB" id="A0A2P4XY34"/>
<dbReference type="PANTHER" id="PTHR11439:SF463">
    <property type="entry name" value="REVERSE TRANSCRIPTASE TY1_COPIA-TYPE DOMAIN-CONTAINING PROTEIN"/>
    <property type="match status" value="1"/>
</dbReference>
<comment type="caution">
    <text evidence="1">The sequence shown here is derived from an EMBL/GenBank/DDBJ whole genome shotgun (WGS) entry which is preliminary data.</text>
</comment>
<dbReference type="PANTHER" id="PTHR11439">
    <property type="entry name" value="GAG-POL-RELATED RETROTRANSPOSON"/>
    <property type="match status" value="1"/>
</dbReference>